<organism evidence="9 10">
    <name type="scientific">Spiroplasma litorale</name>
    <dbReference type="NCBI Taxonomy" id="216942"/>
    <lineage>
        <taxon>Bacteria</taxon>
        <taxon>Bacillati</taxon>
        <taxon>Mycoplasmatota</taxon>
        <taxon>Mollicutes</taxon>
        <taxon>Entomoplasmatales</taxon>
        <taxon>Spiroplasmataceae</taxon>
        <taxon>Spiroplasma</taxon>
    </lineage>
</organism>
<gene>
    <name evidence="9" type="primary">pncB</name>
    <name evidence="9" type="ORF">SLITO_v1c01460</name>
</gene>
<dbReference type="EMBL" id="CP012357">
    <property type="protein sequence ID" value="AKX33812.1"/>
    <property type="molecule type" value="Genomic_DNA"/>
</dbReference>
<dbReference type="Gene3D" id="3.90.1170.20">
    <property type="entry name" value="Quinolinate phosphoribosyl transferase, N-terminal domain"/>
    <property type="match status" value="1"/>
</dbReference>
<dbReference type="GO" id="GO:0004514">
    <property type="term" value="F:nicotinate-nucleotide diphosphorylase (carboxylating) activity"/>
    <property type="evidence" value="ECO:0007669"/>
    <property type="project" value="UniProtKB-EC"/>
</dbReference>
<comment type="catalytic activity">
    <reaction evidence="7">
        <text>5-phospho-alpha-D-ribose 1-diphosphate + nicotinate + ATP + H2O = nicotinate beta-D-ribonucleotide + ADP + phosphate + diphosphate</text>
        <dbReference type="Rhea" id="RHEA:36163"/>
        <dbReference type="ChEBI" id="CHEBI:15377"/>
        <dbReference type="ChEBI" id="CHEBI:30616"/>
        <dbReference type="ChEBI" id="CHEBI:32544"/>
        <dbReference type="ChEBI" id="CHEBI:33019"/>
        <dbReference type="ChEBI" id="CHEBI:43474"/>
        <dbReference type="ChEBI" id="CHEBI:57502"/>
        <dbReference type="ChEBI" id="CHEBI:58017"/>
        <dbReference type="ChEBI" id="CHEBI:456216"/>
        <dbReference type="EC" id="6.3.4.21"/>
    </reaction>
</comment>
<evidence type="ECO:0000256" key="1">
    <source>
        <dbReference type="ARBA" id="ARBA00004952"/>
    </source>
</evidence>
<dbReference type="InterPro" id="IPR036068">
    <property type="entry name" value="Nicotinate_pribotase-like_C"/>
</dbReference>
<dbReference type="PATRIC" id="fig|216942.3.peg.146"/>
<evidence type="ECO:0000256" key="3">
    <source>
        <dbReference type="ARBA" id="ARBA00022553"/>
    </source>
</evidence>
<protein>
    <recommendedName>
        <fullName evidence="2">nicotinate phosphoribosyltransferase</fullName>
        <ecNumber evidence="2">6.3.4.21</ecNumber>
    </recommendedName>
</protein>
<keyword evidence="5" id="KW-0662">Pyridine nucleotide biosynthesis</keyword>
<dbReference type="EC" id="6.3.4.21" evidence="2"/>
<accession>A0A0K1W147</accession>
<dbReference type="OrthoDB" id="9770610at2"/>
<dbReference type="PIRSF" id="PIRSF000484">
    <property type="entry name" value="NAPRT"/>
    <property type="match status" value="1"/>
</dbReference>
<dbReference type="Proteomes" id="UP000067476">
    <property type="component" value="Chromosome"/>
</dbReference>
<dbReference type="GO" id="GO:0009435">
    <property type="term" value="P:NAD+ biosynthetic process"/>
    <property type="evidence" value="ECO:0007669"/>
    <property type="project" value="UniProtKB-UniPathway"/>
</dbReference>
<keyword evidence="3" id="KW-0597">Phosphoprotein</keyword>
<dbReference type="SUPFAM" id="SSF51690">
    <property type="entry name" value="Nicotinate/Quinolinate PRTase C-terminal domain-like"/>
    <property type="match status" value="1"/>
</dbReference>
<comment type="pathway">
    <text evidence="1">Cofactor biosynthesis; NAD(+) biosynthesis; nicotinate D-ribonucleotide from nicotinate: step 1/1.</text>
</comment>
<dbReference type="Pfam" id="PF02749">
    <property type="entry name" value="QRPTase_N"/>
    <property type="match status" value="1"/>
</dbReference>
<dbReference type="AlphaFoldDB" id="A0A0K1W147"/>
<evidence type="ECO:0000256" key="5">
    <source>
        <dbReference type="ARBA" id="ARBA00022642"/>
    </source>
</evidence>
<name>A0A0K1W147_9MOLU</name>
<dbReference type="UniPathway" id="UPA00253">
    <property type="reaction ID" value="UER00457"/>
</dbReference>
<sequence length="351" mass="40248">MKTNNIKPIFNLDKRIYKDYYTADYFVKTRKIINNEKKDTIFTMQWFQRREGVFFCGSRIVKDLLEKANVKNVLFEYLEEGEIIEPLEPVLRLTGKYEQFCHLEGIIDGILSRATTVANNAYKIAVAANNKVVINMNDRMDFYLNQQIDGYSSYVGGLKNLVTPASFEYLDIDYDLRGTMPHSLIAAFDGNVVDAANAYLKNFPENKLIALVDYNNDVIEDSIKLCNSLGDKLYAVRIDTAQNLIDKSLENLDINEENIKGVNIILVNMLREKLDKNGFKNVKIIVSSGFDENKIKYFEKNNACVDIYGVGEALTKNKITFTGDVVKVNQKEQSKYGRKFVESLRLKSIKY</sequence>
<dbReference type="InterPro" id="IPR053190">
    <property type="entry name" value="NAPRTase-like"/>
</dbReference>
<evidence type="ECO:0000256" key="2">
    <source>
        <dbReference type="ARBA" id="ARBA00013236"/>
    </source>
</evidence>
<evidence type="ECO:0000313" key="9">
    <source>
        <dbReference type="EMBL" id="AKX33812.1"/>
    </source>
</evidence>
<proteinExistence type="predicted"/>
<dbReference type="InterPro" id="IPR037128">
    <property type="entry name" value="Quinolinate_PRibosylTase_N_sf"/>
</dbReference>
<evidence type="ECO:0000259" key="8">
    <source>
        <dbReference type="Pfam" id="PF02749"/>
    </source>
</evidence>
<dbReference type="InterPro" id="IPR007229">
    <property type="entry name" value="Nic_PRibTrfase-Fam"/>
</dbReference>
<dbReference type="KEGG" id="sll:SLITO_v1c01460"/>
<dbReference type="SUPFAM" id="SSF54675">
    <property type="entry name" value="Nicotinate/Quinolinate PRTase N-terminal domain-like"/>
    <property type="match status" value="1"/>
</dbReference>
<dbReference type="InterPro" id="IPR022412">
    <property type="entry name" value="Quinolinate_PRibosylTrfase_N"/>
</dbReference>
<dbReference type="Gene3D" id="3.20.20.70">
    <property type="entry name" value="Aldolase class I"/>
    <property type="match status" value="1"/>
</dbReference>
<keyword evidence="9" id="KW-0808">Transferase</keyword>
<feature type="domain" description="Quinolinate phosphoribosyl transferase N-terminal" evidence="8">
    <location>
        <begin position="36"/>
        <end position="114"/>
    </location>
</feature>
<dbReference type="InterPro" id="IPR013785">
    <property type="entry name" value="Aldolase_TIM"/>
</dbReference>
<dbReference type="NCBIfam" id="NF005529">
    <property type="entry name" value="PRK07188.1"/>
    <property type="match status" value="1"/>
</dbReference>
<keyword evidence="4" id="KW-0436">Ligase</keyword>
<evidence type="ECO:0000313" key="10">
    <source>
        <dbReference type="Proteomes" id="UP000067476"/>
    </source>
</evidence>
<evidence type="ECO:0000256" key="4">
    <source>
        <dbReference type="ARBA" id="ARBA00022598"/>
    </source>
</evidence>
<evidence type="ECO:0000256" key="7">
    <source>
        <dbReference type="ARBA" id="ARBA00048668"/>
    </source>
</evidence>
<keyword evidence="10" id="KW-1185">Reference proteome</keyword>
<dbReference type="RefSeq" id="WP_075057909.1">
    <property type="nucleotide sequence ID" value="NZ_CP012357.1"/>
</dbReference>
<dbReference type="GO" id="GO:0004516">
    <property type="term" value="F:nicotinate phosphoribosyltransferase activity"/>
    <property type="evidence" value="ECO:0007669"/>
    <property type="project" value="UniProtKB-EC"/>
</dbReference>
<evidence type="ECO:0000256" key="6">
    <source>
        <dbReference type="ARBA" id="ARBA00047445"/>
    </source>
</evidence>
<keyword evidence="9" id="KW-0328">Glycosyltransferase</keyword>
<reference evidence="9 10" key="1">
    <citation type="journal article" date="2015" name="Genome Announc.">
        <title>Complete Genome Sequence of Spiroplasma litorale TN-1T (DSM 21781), a Bacterium Isolated from a Green-Eyed Horsefly (Tabanus nigrovittatus).</title>
        <authorList>
            <person name="Lo W.S."/>
            <person name="Lai Y.C."/>
            <person name="Lien Y.W."/>
            <person name="Wang T.H."/>
            <person name="Kuo C.H."/>
        </authorList>
    </citation>
    <scope>NUCLEOTIDE SEQUENCE [LARGE SCALE GENOMIC DNA]</scope>
    <source>
        <strain evidence="9 10">TN-1</strain>
    </source>
</reference>
<comment type="catalytic activity">
    <reaction evidence="6">
        <text>nicotinate beta-D-ribonucleotide + CO2 + diphosphate = quinolinate + 5-phospho-alpha-D-ribose 1-diphosphate + 2 H(+)</text>
        <dbReference type="Rhea" id="RHEA:12733"/>
        <dbReference type="ChEBI" id="CHEBI:15378"/>
        <dbReference type="ChEBI" id="CHEBI:16526"/>
        <dbReference type="ChEBI" id="CHEBI:29959"/>
        <dbReference type="ChEBI" id="CHEBI:33019"/>
        <dbReference type="ChEBI" id="CHEBI:57502"/>
        <dbReference type="ChEBI" id="CHEBI:58017"/>
        <dbReference type="EC" id="2.4.2.19"/>
    </reaction>
</comment>
<dbReference type="PANTHER" id="PTHR43202">
    <property type="entry name" value="NICOTINATE-NUCLEOTIDE PYROPHOSPHORYLASE"/>
    <property type="match status" value="1"/>
</dbReference>
<dbReference type="PANTHER" id="PTHR43202:SF1">
    <property type="entry name" value="NICOTINATE PHOSPHORIBOSYLTRANSFERASE"/>
    <property type="match status" value="1"/>
</dbReference>
<dbReference type="STRING" id="216942.SLITO_v1c01460"/>